<dbReference type="Pfam" id="PF07519">
    <property type="entry name" value="Tannase"/>
    <property type="match status" value="1"/>
</dbReference>
<dbReference type="AlphaFoldDB" id="A0A0D0M961"/>
<evidence type="ECO:0000256" key="5">
    <source>
        <dbReference type="ARBA" id="ARBA00022801"/>
    </source>
</evidence>
<accession>A0A0D0M961</accession>
<dbReference type="PANTHER" id="PTHR33938:SF15">
    <property type="entry name" value="FERULOYL ESTERASE B-RELATED"/>
    <property type="match status" value="1"/>
</dbReference>
<keyword evidence="2" id="KW-0719">Serine esterase</keyword>
<keyword evidence="3" id="KW-0479">Metal-binding</keyword>
<organism evidence="10 11">
    <name type="scientific">Variovorax paradoxus</name>
    <dbReference type="NCBI Taxonomy" id="34073"/>
    <lineage>
        <taxon>Bacteria</taxon>
        <taxon>Pseudomonadati</taxon>
        <taxon>Pseudomonadota</taxon>
        <taxon>Betaproteobacteria</taxon>
        <taxon>Burkholderiales</taxon>
        <taxon>Comamonadaceae</taxon>
        <taxon>Variovorax</taxon>
    </lineage>
</organism>
<dbReference type="InterPro" id="IPR011118">
    <property type="entry name" value="Tannase/feruloyl_esterase"/>
</dbReference>
<comment type="caution">
    <text evidence="10">The sequence shown here is derived from an EMBL/GenBank/DDBJ whole genome shotgun (WGS) entry which is preliminary data.</text>
</comment>
<keyword evidence="5" id="KW-0378">Hydrolase</keyword>
<name>A0A0D0M961_VARPD</name>
<evidence type="ECO:0000256" key="2">
    <source>
        <dbReference type="ARBA" id="ARBA00022487"/>
    </source>
</evidence>
<evidence type="ECO:0000256" key="9">
    <source>
        <dbReference type="SAM" id="SignalP"/>
    </source>
</evidence>
<dbReference type="GO" id="GO:0052689">
    <property type="term" value="F:carboxylic ester hydrolase activity"/>
    <property type="evidence" value="ECO:0007669"/>
    <property type="project" value="UniProtKB-KW"/>
</dbReference>
<sequence length="593" mass="61309">MKSSNRDLALVAAACLAATALLAGCGGGGSGGGGFPLVTLPPAAPPPAAPPPAAPPPPSQPAALTCDQLQGMTVAASAIGLPTSGATVTSVKTVAASGTGATAVPEYCEVAGKIAPVDAAAPNILFQLALPTRWNQKVVMFGGGGFNGTIPNVKGNVPNGPVDQPTPLGRGYATFASDSGHQANALGSQDGSFGLSDEAVRNFGGDVLKKVHDVALSLVKARYAASPVKAYFAGGSTGGREALTAIQRWPADWDGAIAWYPAWNDASALLAGHRMSRALAQPGAYPNVAKREVLYKAAMEACDALDGATDGLISNQNLCNARFDPSTATLAGVAVRCPGGADTGNTCLSDAQITALKTIDTPTNFNYLLASGETQYPGYNVWGADLGITTWTSPLEPVVTFLAFGTSQPGRPMPATAPYVSVLTDQWIKYSVTRDPLFDSLSLDPENAGPWANRISSLSTQLDVSTDISAFKARGGKLLLAHGLADVLVSTRATEQYYQRLQSRLGLAEVDSFVRYYEVAGLGHAVSSVFNATWDSLTALEQWAEKGTAPTGQVTTDTAGVPGRTRPLCDYPKWPQYKGAGDVNLAASFRCAD</sequence>
<feature type="chain" id="PRO_5002216945" evidence="9">
    <location>
        <begin position="24"/>
        <end position="593"/>
    </location>
</feature>
<evidence type="ECO:0000256" key="3">
    <source>
        <dbReference type="ARBA" id="ARBA00022723"/>
    </source>
</evidence>
<keyword evidence="6" id="KW-0106">Calcium</keyword>
<evidence type="ECO:0000256" key="1">
    <source>
        <dbReference type="ARBA" id="ARBA00006249"/>
    </source>
</evidence>
<protein>
    <submittedName>
        <fullName evidence="10">Feruloyl esterase</fullName>
    </submittedName>
</protein>
<gene>
    <name evidence="10" type="ORF">RT97_22330</name>
</gene>
<dbReference type="GO" id="GO:0046872">
    <property type="term" value="F:metal ion binding"/>
    <property type="evidence" value="ECO:0007669"/>
    <property type="project" value="UniProtKB-KW"/>
</dbReference>
<dbReference type="PANTHER" id="PTHR33938">
    <property type="entry name" value="FERULOYL ESTERASE B-RELATED"/>
    <property type="match status" value="1"/>
</dbReference>
<comment type="similarity">
    <text evidence="1">Belongs to the tannase family.</text>
</comment>
<evidence type="ECO:0000313" key="10">
    <source>
        <dbReference type="EMBL" id="KIQ27129.1"/>
    </source>
</evidence>
<dbReference type="PROSITE" id="PS51257">
    <property type="entry name" value="PROKAR_LIPOPROTEIN"/>
    <property type="match status" value="1"/>
</dbReference>
<feature type="compositionally biased region" description="Pro residues" evidence="8">
    <location>
        <begin position="42"/>
        <end position="60"/>
    </location>
</feature>
<reference evidence="10 11" key="1">
    <citation type="submission" date="2014-12" db="EMBL/GenBank/DDBJ databases">
        <title>16Stimator: statistical estimation of ribosomal gene copy numbers from draft genome assemblies.</title>
        <authorList>
            <person name="Perisin M.A."/>
            <person name="Vetter M."/>
            <person name="Gilbert J.A."/>
            <person name="Bergelson J."/>
        </authorList>
    </citation>
    <scope>NUCLEOTIDE SEQUENCE [LARGE SCALE GENOMIC DNA]</scope>
    <source>
        <strain evidence="10 11">MEDvA23</strain>
    </source>
</reference>
<feature type="signal peptide" evidence="9">
    <location>
        <begin position="1"/>
        <end position="23"/>
    </location>
</feature>
<evidence type="ECO:0000256" key="6">
    <source>
        <dbReference type="ARBA" id="ARBA00022837"/>
    </source>
</evidence>
<dbReference type="InterPro" id="IPR029058">
    <property type="entry name" value="AB_hydrolase_fold"/>
</dbReference>
<dbReference type="SUPFAM" id="SSF53474">
    <property type="entry name" value="alpha/beta-Hydrolases"/>
    <property type="match status" value="1"/>
</dbReference>
<feature type="region of interest" description="Disordered" evidence="8">
    <location>
        <begin position="42"/>
        <end position="61"/>
    </location>
</feature>
<keyword evidence="4 9" id="KW-0732">Signal</keyword>
<evidence type="ECO:0000256" key="4">
    <source>
        <dbReference type="ARBA" id="ARBA00022729"/>
    </source>
</evidence>
<dbReference type="RefSeq" id="WP_042581020.1">
    <property type="nucleotide sequence ID" value="NZ_JXQQ01000055.1"/>
</dbReference>
<evidence type="ECO:0000313" key="11">
    <source>
        <dbReference type="Proteomes" id="UP000032067"/>
    </source>
</evidence>
<dbReference type="Proteomes" id="UP000032067">
    <property type="component" value="Unassembled WGS sequence"/>
</dbReference>
<dbReference type="EMBL" id="JXQQ01000055">
    <property type="protein sequence ID" value="KIQ27129.1"/>
    <property type="molecule type" value="Genomic_DNA"/>
</dbReference>
<dbReference type="Gene3D" id="3.40.50.1820">
    <property type="entry name" value="alpha/beta hydrolase"/>
    <property type="match status" value="1"/>
</dbReference>
<proteinExistence type="inferred from homology"/>
<evidence type="ECO:0000256" key="7">
    <source>
        <dbReference type="ARBA" id="ARBA00023157"/>
    </source>
</evidence>
<evidence type="ECO:0000256" key="8">
    <source>
        <dbReference type="SAM" id="MobiDB-lite"/>
    </source>
</evidence>
<keyword evidence="7" id="KW-1015">Disulfide bond</keyword>
<dbReference type="OrthoDB" id="7062032at2"/>